<dbReference type="AlphaFoldDB" id="A0A6C0HKQ8"/>
<protein>
    <submittedName>
        <fullName evidence="1">Uncharacterized protein</fullName>
    </submittedName>
</protein>
<reference evidence="1" key="1">
    <citation type="journal article" date="2020" name="Nature">
        <title>Giant virus diversity and host interactions through global metagenomics.</title>
        <authorList>
            <person name="Schulz F."/>
            <person name="Roux S."/>
            <person name="Paez-Espino D."/>
            <person name="Jungbluth S."/>
            <person name="Walsh D.A."/>
            <person name="Denef V.J."/>
            <person name="McMahon K.D."/>
            <person name="Konstantinidis K.T."/>
            <person name="Eloe-Fadrosh E.A."/>
            <person name="Kyrpides N.C."/>
            <person name="Woyke T."/>
        </authorList>
    </citation>
    <scope>NUCLEOTIDE SEQUENCE</scope>
    <source>
        <strain evidence="1">GVMAG-M-3300023184-135</strain>
    </source>
</reference>
<accession>A0A6C0HKQ8</accession>
<evidence type="ECO:0000313" key="1">
    <source>
        <dbReference type="EMBL" id="QHT80994.1"/>
    </source>
</evidence>
<organism evidence="1">
    <name type="scientific">viral metagenome</name>
    <dbReference type="NCBI Taxonomy" id="1070528"/>
    <lineage>
        <taxon>unclassified sequences</taxon>
        <taxon>metagenomes</taxon>
        <taxon>organismal metagenomes</taxon>
    </lineage>
</organism>
<dbReference type="EMBL" id="MN739976">
    <property type="protein sequence ID" value="QHT80994.1"/>
    <property type="molecule type" value="Genomic_DNA"/>
</dbReference>
<sequence length="157" mass="17970">MDPLKPHVPPPYMDRSFTGAQIMLSRKSAEEAPEVNAYDYGMVGHVQNLDYMTTDFDLLNHSFLSTSMYGHVGKEKPKYDPTTLLNDAWFCIVTDDGSKLYNILTMLRNELGVKSPATHPYETMFGKTSLWEKIHDTEFKIPHSKRQDAITLLAKFH</sequence>
<name>A0A6C0HKQ8_9ZZZZ</name>
<proteinExistence type="predicted"/>